<sequence length="94" mass="10806">MDATRFYSSEIVSALSHMHSLGIVHRKRLCSFVGTAQYVSPEVLNGEAVQETCDYWALGVIIYQLLTGRHAFHDESEYLIYRRILHASYDIPEE</sequence>
<evidence type="ECO:0000256" key="1">
    <source>
        <dbReference type="ARBA" id="ARBA00022527"/>
    </source>
</evidence>
<dbReference type="Proteomes" id="UP000887564">
    <property type="component" value="Unplaced"/>
</dbReference>
<feature type="domain" description="Protein kinase" evidence="6">
    <location>
        <begin position="1"/>
        <end position="94"/>
    </location>
</feature>
<evidence type="ECO:0000256" key="3">
    <source>
        <dbReference type="ARBA" id="ARBA00022741"/>
    </source>
</evidence>
<keyword evidence="5" id="KW-0067">ATP-binding</keyword>
<dbReference type="GO" id="GO:0004674">
    <property type="term" value="F:protein serine/threonine kinase activity"/>
    <property type="evidence" value="ECO:0007669"/>
    <property type="project" value="UniProtKB-KW"/>
</dbReference>
<proteinExistence type="predicted"/>
<name>A0A914RFQ3_PAREQ</name>
<evidence type="ECO:0000259" key="6">
    <source>
        <dbReference type="PROSITE" id="PS50011"/>
    </source>
</evidence>
<reference evidence="8" key="1">
    <citation type="submission" date="2022-11" db="UniProtKB">
        <authorList>
            <consortium name="WormBaseParasite"/>
        </authorList>
    </citation>
    <scope>IDENTIFICATION</scope>
</reference>
<dbReference type="PROSITE" id="PS50011">
    <property type="entry name" value="PROTEIN_KINASE_DOM"/>
    <property type="match status" value="1"/>
</dbReference>
<evidence type="ECO:0000313" key="8">
    <source>
        <dbReference type="WBParaSite" id="PEQ_0000514501-mRNA-1"/>
    </source>
</evidence>
<evidence type="ECO:0000256" key="5">
    <source>
        <dbReference type="ARBA" id="ARBA00022840"/>
    </source>
</evidence>
<keyword evidence="1" id="KW-0723">Serine/threonine-protein kinase</keyword>
<keyword evidence="3" id="KW-0547">Nucleotide-binding</keyword>
<accession>A0A914RFQ3</accession>
<keyword evidence="2" id="KW-0808">Transferase</keyword>
<keyword evidence="7" id="KW-1185">Reference proteome</keyword>
<dbReference type="InterPro" id="IPR011009">
    <property type="entry name" value="Kinase-like_dom_sf"/>
</dbReference>
<dbReference type="WBParaSite" id="PEQ_0000514501-mRNA-1">
    <property type="protein sequence ID" value="PEQ_0000514501-mRNA-1"/>
    <property type="gene ID" value="PEQ_0000514501"/>
</dbReference>
<dbReference type="Pfam" id="PF00069">
    <property type="entry name" value="Pkinase"/>
    <property type="match status" value="1"/>
</dbReference>
<organism evidence="7 8">
    <name type="scientific">Parascaris equorum</name>
    <name type="common">Equine roundworm</name>
    <dbReference type="NCBI Taxonomy" id="6256"/>
    <lineage>
        <taxon>Eukaryota</taxon>
        <taxon>Metazoa</taxon>
        <taxon>Ecdysozoa</taxon>
        <taxon>Nematoda</taxon>
        <taxon>Chromadorea</taxon>
        <taxon>Rhabditida</taxon>
        <taxon>Spirurina</taxon>
        <taxon>Ascaridomorpha</taxon>
        <taxon>Ascaridoidea</taxon>
        <taxon>Ascarididae</taxon>
        <taxon>Parascaris</taxon>
    </lineage>
</organism>
<dbReference type="AlphaFoldDB" id="A0A914RFQ3"/>
<protein>
    <submittedName>
        <fullName evidence="8">Protein kinase domain-containing protein</fullName>
    </submittedName>
</protein>
<keyword evidence="4" id="KW-0418">Kinase</keyword>
<evidence type="ECO:0000256" key="4">
    <source>
        <dbReference type="ARBA" id="ARBA00022777"/>
    </source>
</evidence>
<dbReference type="InterPro" id="IPR000719">
    <property type="entry name" value="Prot_kinase_dom"/>
</dbReference>
<dbReference type="SUPFAM" id="SSF56112">
    <property type="entry name" value="Protein kinase-like (PK-like)"/>
    <property type="match status" value="1"/>
</dbReference>
<evidence type="ECO:0000256" key="2">
    <source>
        <dbReference type="ARBA" id="ARBA00022679"/>
    </source>
</evidence>
<evidence type="ECO:0000313" key="7">
    <source>
        <dbReference type="Proteomes" id="UP000887564"/>
    </source>
</evidence>
<dbReference type="PANTHER" id="PTHR24351">
    <property type="entry name" value="RIBOSOMAL PROTEIN S6 KINASE"/>
    <property type="match status" value="1"/>
</dbReference>
<dbReference type="Gene3D" id="1.10.510.10">
    <property type="entry name" value="Transferase(Phosphotransferase) domain 1"/>
    <property type="match status" value="1"/>
</dbReference>
<dbReference type="GO" id="GO:0005524">
    <property type="term" value="F:ATP binding"/>
    <property type="evidence" value="ECO:0007669"/>
    <property type="project" value="UniProtKB-KW"/>
</dbReference>